<evidence type="ECO:0008006" key="4">
    <source>
        <dbReference type="Google" id="ProtNLM"/>
    </source>
</evidence>
<accession>A0A1G2BMG8</accession>
<sequence length="90" mass="10565">MNDLISKLEEEVRQIKDRNARVETDKAWETSLFRVITITIITYIIAGLVLHSIGIEKYLLSALIPALGFYLSTQTIPPIKRWWIKKYRNF</sequence>
<dbReference type="EMBL" id="MHKK01000012">
    <property type="protein sequence ID" value="OGY90302.1"/>
    <property type="molecule type" value="Genomic_DNA"/>
</dbReference>
<proteinExistence type="predicted"/>
<comment type="caution">
    <text evidence="2">The sequence shown here is derived from an EMBL/GenBank/DDBJ whole genome shotgun (WGS) entry which is preliminary data.</text>
</comment>
<organism evidence="2 3">
    <name type="scientific">Candidatus Komeilibacteria bacterium RIFCSPHIGHO2_01_FULL_52_14</name>
    <dbReference type="NCBI Taxonomy" id="1798549"/>
    <lineage>
        <taxon>Bacteria</taxon>
        <taxon>Candidatus Komeiliibacteriota</taxon>
    </lineage>
</organism>
<dbReference type="AlphaFoldDB" id="A0A1G2BMG8"/>
<gene>
    <name evidence="2" type="ORF">A2677_01185</name>
</gene>
<feature type="transmembrane region" description="Helical" evidence="1">
    <location>
        <begin position="31"/>
        <end position="53"/>
    </location>
</feature>
<evidence type="ECO:0000313" key="3">
    <source>
        <dbReference type="Proteomes" id="UP000177817"/>
    </source>
</evidence>
<evidence type="ECO:0000256" key="1">
    <source>
        <dbReference type="SAM" id="Phobius"/>
    </source>
</evidence>
<keyword evidence="1" id="KW-0812">Transmembrane</keyword>
<protein>
    <recommendedName>
        <fullName evidence="4">2TM domain-containing protein</fullName>
    </recommendedName>
</protein>
<reference evidence="2 3" key="1">
    <citation type="journal article" date="2016" name="Nat. Commun.">
        <title>Thousands of microbial genomes shed light on interconnected biogeochemical processes in an aquifer system.</title>
        <authorList>
            <person name="Anantharaman K."/>
            <person name="Brown C.T."/>
            <person name="Hug L.A."/>
            <person name="Sharon I."/>
            <person name="Castelle C.J."/>
            <person name="Probst A.J."/>
            <person name="Thomas B.C."/>
            <person name="Singh A."/>
            <person name="Wilkins M.J."/>
            <person name="Karaoz U."/>
            <person name="Brodie E.L."/>
            <person name="Williams K.H."/>
            <person name="Hubbard S.S."/>
            <person name="Banfield J.F."/>
        </authorList>
    </citation>
    <scope>NUCLEOTIDE SEQUENCE [LARGE SCALE GENOMIC DNA]</scope>
</reference>
<evidence type="ECO:0000313" key="2">
    <source>
        <dbReference type="EMBL" id="OGY90302.1"/>
    </source>
</evidence>
<name>A0A1G2BMG8_9BACT</name>
<dbReference type="Proteomes" id="UP000177817">
    <property type="component" value="Unassembled WGS sequence"/>
</dbReference>
<feature type="transmembrane region" description="Helical" evidence="1">
    <location>
        <begin position="59"/>
        <end position="79"/>
    </location>
</feature>
<keyword evidence="1" id="KW-1133">Transmembrane helix</keyword>
<keyword evidence="1" id="KW-0472">Membrane</keyword>